<dbReference type="Proteomes" id="UP000464657">
    <property type="component" value="Chromosome"/>
</dbReference>
<proteinExistence type="predicted"/>
<keyword evidence="3" id="KW-1185">Reference proteome</keyword>
<dbReference type="EC" id="3.1.21.-" evidence="2"/>
<sequence>MGSNNGQKGFINENVEFLNDGNTISFGQDTATMYYQETPYFTGDKIKILKSKFSRFSKNNAQFFISTMMRAFSSFSWGSNSFSVDIIKEQTVSLPLKGDQIDFDIIETIIAEQEVERIEQLDSHLLTSGLKEYELTKDEQNSIKEYDNIEWDVFKLVTLFERLKTKKLPFKAKDLPSQIIGEYTLPCLTSSFNNQGLNYFAPKDRATILKNVISIPSNSDIYRAYFQSNEFTVLSDAYAIRWIFNGDKLLPNQYLFTVQSINKVTDLSIYSYKNKLGGWNVVKNKYIQLPIKNDKPDYEKMETLISAIKKLVIKDVVLYVERKKKELNMIT</sequence>
<evidence type="ECO:0000313" key="2">
    <source>
        <dbReference type="EMBL" id="QHI35744.1"/>
    </source>
</evidence>
<evidence type="ECO:0000313" key="3">
    <source>
        <dbReference type="Proteomes" id="UP000464657"/>
    </source>
</evidence>
<gene>
    <name evidence="2" type="primary">bcgIB</name>
    <name evidence="2" type="ORF">IMCC3317_10920</name>
</gene>
<dbReference type="KEGG" id="kan:IMCC3317_10920"/>
<protein>
    <submittedName>
        <fullName evidence="2">Restriction enzyme BgcI subunit beta</fullName>
        <ecNumber evidence="2">3.1.21.-</ecNumber>
    </submittedName>
</protein>
<dbReference type="REBASE" id="368289">
    <property type="entry name" value="S.Kan3317ORF10910P"/>
</dbReference>
<dbReference type="AlphaFoldDB" id="A0A7L4ZIJ2"/>
<dbReference type="Pfam" id="PF01420">
    <property type="entry name" value="Methylase_S"/>
    <property type="match status" value="1"/>
</dbReference>
<evidence type="ECO:0000259" key="1">
    <source>
        <dbReference type="Pfam" id="PF01420"/>
    </source>
</evidence>
<dbReference type="EMBL" id="CP019288">
    <property type="protein sequence ID" value="QHI35744.1"/>
    <property type="molecule type" value="Genomic_DNA"/>
</dbReference>
<dbReference type="GO" id="GO:0016787">
    <property type="term" value="F:hydrolase activity"/>
    <property type="evidence" value="ECO:0007669"/>
    <property type="project" value="UniProtKB-KW"/>
</dbReference>
<reference evidence="2 3" key="1">
    <citation type="journal article" date="2013" name="Int. J. Syst. Evol. Microbiol.">
        <title>Kordia antarctica sp. nov., isolated from Antarctic seawater.</title>
        <authorList>
            <person name="Baek K."/>
            <person name="Choi A."/>
            <person name="Kang I."/>
            <person name="Lee K."/>
            <person name="Cho J.C."/>
        </authorList>
    </citation>
    <scope>NUCLEOTIDE SEQUENCE [LARGE SCALE GENOMIC DNA]</scope>
    <source>
        <strain evidence="2 3">IMCC3317</strain>
    </source>
</reference>
<feature type="domain" description="Type I restriction modification DNA specificity" evidence="1">
    <location>
        <begin position="4"/>
        <end position="120"/>
    </location>
</feature>
<dbReference type="GO" id="GO:0003677">
    <property type="term" value="F:DNA binding"/>
    <property type="evidence" value="ECO:0007669"/>
    <property type="project" value="InterPro"/>
</dbReference>
<organism evidence="2 3">
    <name type="scientific">Kordia antarctica</name>
    <dbReference type="NCBI Taxonomy" id="1218801"/>
    <lineage>
        <taxon>Bacteria</taxon>
        <taxon>Pseudomonadati</taxon>
        <taxon>Bacteroidota</taxon>
        <taxon>Flavobacteriia</taxon>
        <taxon>Flavobacteriales</taxon>
        <taxon>Flavobacteriaceae</taxon>
        <taxon>Kordia</taxon>
    </lineage>
</organism>
<accession>A0A7L4ZIJ2</accession>
<keyword evidence="2" id="KW-0378">Hydrolase</keyword>
<name>A0A7L4ZIJ2_9FLAO</name>
<dbReference type="InterPro" id="IPR000055">
    <property type="entry name" value="Restrct_endonuc_typeI_TRD"/>
</dbReference>